<organism evidence="1 2">
    <name type="scientific">Candidatus Pseudobacter hemicellulosilyticus</name>
    <dbReference type="NCBI Taxonomy" id="3121375"/>
    <lineage>
        <taxon>Bacteria</taxon>
        <taxon>Pseudomonadati</taxon>
        <taxon>Bacteroidota</taxon>
        <taxon>Chitinophagia</taxon>
        <taxon>Chitinophagales</taxon>
        <taxon>Chitinophagaceae</taxon>
        <taxon>Pseudobacter</taxon>
    </lineage>
</organism>
<gene>
    <name evidence="1" type="ORF">P0Y53_00575</name>
</gene>
<protein>
    <submittedName>
        <fullName evidence="1">Uncharacterized protein</fullName>
    </submittedName>
</protein>
<name>A0AAJ5WRG6_9BACT</name>
<dbReference type="Proteomes" id="UP001220610">
    <property type="component" value="Chromosome"/>
</dbReference>
<proteinExistence type="predicted"/>
<accession>A0AAJ5WRG6</accession>
<reference evidence="1" key="1">
    <citation type="submission" date="2023-03" db="EMBL/GenBank/DDBJ databases">
        <title>Andean soil-derived lignocellulolytic bacterial consortium as a source of novel taxa and putative plastic-active enzymes.</title>
        <authorList>
            <person name="Diaz-Garcia L."/>
            <person name="Chuvochina M."/>
            <person name="Feuerriegel G."/>
            <person name="Bunk B."/>
            <person name="Sproer C."/>
            <person name="Streit W.R."/>
            <person name="Rodriguez L.M."/>
            <person name="Overmann J."/>
            <person name="Jimenez D.J."/>
        </authorList>
    </citation>
    <scope>NUCLEOTIDE SEQUENCE</scope>
    <source>
        <strain evidence="1">MAG 7</strain>
    </source>
</reference>
<evidence type="ECO:0000313" key="1">
    <source>
        <dbReference type="EMBL" id="WEK35979.1"/>
    </source>
</evidence>
<dbReference type="AlphaFoldDB" id="A0AAJ5WRG6"/>
<dbReference type="EMBL" id="CP119311">
    <property type="protein sequence ID" value="WEK35979.1"/>
    <property type="molecule type" value="Genomic_DNA"/>
</dbReference>
<sequence>MAKIFFAGQSTTAVQKLKLLIINLLQLTKRTGINIAFVANRYRVEQHIIKEHQQYLYSLLPLVRPKSFFITRYSRTAAADFAAFYNLYPGKSRLYIFSPFISTAIFSFASPSPSPIFYIFHLFLPFFHVFSDKFLTKISLGGHTMFCPKPLPIKAFNFSQGVSPSGKGPFFDF</sequence>
<evidence type="ECO:0000313" key="2">
    <source>
        <dbReference type="Proteomes" id="UP001220610"/>
    </source>
</evidence>